<gene>
    <name evidence="2" type="primary">Dper\GL14668</name>
    <name evidence="2" type="ORF">Dper_GL14668</name>
</gene>
<feature type="compositionally biased region" description="Acidic residues" evidence="1">
    <location>
        <begin position="29"/>
        <end position="38"/>
    </location>
</feature>
<reference evidence="2 3" key="1">
    <citation type="journal article" date="2007" name="Nature">
        <title>Evolution of genes and genomes on the Drosophila phylogeny.</title>
        <authorList>
            <consortium name="Drosophila 12 Genomes Consortium"/>
            <person name="Clark A.G."/>
            <person name="Eisen M.B."/>
            <person name="Smith D.R."/>
            <person name="Bergman C.M."/>
            <person name="Oliver B."/>
            <person name="Markow T.A."/>
            <person name="Kaufman T.C."/>
            <person name="Kellis M."/>
            <person name="Gelbart W."/>
            <person name="Iyer V.N."/>
            <person name="Pollard D.A."/>
            <person name="Sackton T.B."/>
            <person name="Larracuente A.M."/>
            <person name="Singh N.D."/>
            <person name="Abad J.P."/>
            <person name="Abt D.N."/>
            <person name="Adryan B."/>
            <person name="Aguade M."/>
            <person name="Akashi H."/>
            <person name="Anderson W.W."/>
            <person name="Aquadro C.F."/>
            <person name="Ardell D.H."/>
            <person name="Arguello R."/>
            <person name="Artieri C.G."/>
            <person name="Barbash D.A."/>
            <person name="Barker D."/>
            <person name="Barsanti P."/>
            <person name="Batterham P."/>
            <person name="Batzoglou S."/>
            <person name="Begun D."/>
            <person name="Bhutkar A."/>
            <person name="Blanco E."/>
            <person name="Bosak S.A."/>
            <person name="Bradley R.K."/>
            <person name="Brand A.D."/>
            <person name="Brent M.R."/>
            <person name="Brooks A.N."/>
            <person name="Brown R.H."/>
            <person name="Butlin R.K."/>
            <person name="Caggese C."/>
            <person name="Calvi B.R."/>
            <person name="Bernardo de Carvalho A."/>
            <person name="Caspi A."/>
            <person name="Castrezana S."/>
            <person name="Celniker S.E."/>
            <person name="Chang J.L."/>
            <person name="Chapple C."/>
            <person name="Chatterji S."/>
            <person name="Chinwalla A."/>
            <person name="Civetta A."/>
            <person name="Clifton S.W."/>
            <person name="Comeron J.M."/>
            <person name="Costello J.C."/>
            <person name="Coyne J.A."/>
            <person name="Daub J."/>
            <person name="David R.G."/>
            <person name="Delcher A.L."/>
            <person name="Delehaunty K."/>
            <person name="Do C.B."/>
            <person name="Ebling H."/>
            <person name="Edwards K."/>
            <person name="Eickbush T."/>
            <person name="Evans J.D."/>
            <person name="Filipski A."/>
            <person name="Findeiss S."/>
            <person name="Freyhult E."/>
            <person name="Fulton L."/>
            <person name="Fulton R."/>
            <person name="Garcia A.C."/>
            <person name="Gardiner A."/>
            <person name="Garfield D.A."/>
            <person name="Garvin B.E."/>
            <person name="Gibson G."/>
            <person name="Gilbert D."/>
            <person name="Gnerre S."/>
            <person name="Godfrey J."/>
            <person name="Good R."/>
            <person name="Gotea V."/>
            <person name="Gravely B."/>
            <person name="Greenberg A.J."/>
            <person name="Griffiths-Jones S."/>
            <person name="Gross S."/>
            <person name="Guigo R."/>
            <person name="Gustafson E.A."/>
            <person name="Haerty W."/>
            <person name="Hahn M.W."/>
            <person name="Halligan D.L."/>
            <person name="Halpern A.L."/>
            <person name="Halter G.M."/>
            <person name="Han M.V."/>
            <person name="Heger A."/>
            <person name="Hillier L."/>
            <person name="Hinrichs A.S."/>
            <person name="Holmes I."/>
            <person name="Hoskins R.A."/>
            <person name="Hubisz M.J."/>
            <person name="Hultmark D."/>
            <person name="Huntley M.A."/>
            <person name="Jaffe D.B."/>
            <person name="Jagadeeshan S."/>
            <person name="Jeck W.R."/>
            <person name="Johnson J."/>
            <person name="Jones C.D."/>
            <person name="Jordan W.C."/>
            <person name="Karpen G.H."/>
            <person name="Kataoka E."/>
            <person name="Keightley P.D."/>
            <person name="Kheradpour P."/>
            <person name="Kirkness E.F."/>
            <person name="Koerich L.B."/>
            <person name="Kristiansen K."/>
            <person name="Kudrna D."/>
            <person name="Kulathinal R.J."/>
            <person name="Kumar S."/>
            <person name="Kwok R."/>
            <person name="Lander E."/>
            <person name="Langley C.H."/>
            <person name="Lapoint R."/>
            <person name="Lazzaro B.P."/>
            <person name="Lee S.J."/>
            <person name="Levesque L."/>
            <person name="Li R."/>
            <person name="Lin C.F."/>
            <person name="Lin M.F."/>
            <person name="Lindblad-Toh K."/>
            <person name="Llopart A."/>
            <person name="Long M."/>
            <person name="Low L."/>
            <person name="Lozovsky E."/>
            <person name="Lu J."/>
            <person name="Luo M."/>
            <person name="Machado C.A."/>
            <person name="Makalowski W."/>
            <person name="Marzo M."/>
            <person name="Matsuda M."/>
            <person name="Matzkin L."/>
            <person name="McAllister B."/>
            <person name="McBride C.S."/>
            <person name="McKernan B."/>
            <person name="McKernan K."/>
            <person name="Mendez-Lago M."/>
            <person name="Minx P."/>
            <person name="Mollenhauer M.U."/>
            <person name="Montooth K."/>
            <person name="Mount S.M."/>
            <person name="Mu X."/>
            <person name="Myers E."/>
            <person name="Negre B."/>
            <person name="Newfeld S."/>
            <person name="Nielsen R."/>
            <person name="Noor M.A."/>
            <person name="O'Grady P."/>
            <person name="Pachter L."/>
            <person name="Papaceit M."/>
            <person name="Parisi M.J."/>
            <person name="Parisi M."/>
            <person name="Parts L."/>
            <person name="Pedersen J.S."/>
            <person name="Pesole G."/>
            <person name="Phillippy A.M."/>
            <person name="Ponting C.P."/>
            <person name="Pop M."/>
            <person name="Porcelli D."/>
            <person name="Powell J.R."/>
            <person name="Prohaska S."/>
            <person name="Pruitt K."/>
            <person name="Puig M."/>
            <person name="Quesneville H."/>
            <person name="Ram K.R."/>
            <person name="Rand D."/>
            <person name="Rasmussen M.D."/>
            <person name="Reed L.K."/>
            <person name="Reenan R."/>
            <person name="Reily A."/>
            <person name="Remington K.A."/>
            <person name="Rieger T.T."/>
            <person name="Ritchie M.G."/>
            <person name="Robin C."/>
            <person name="Rogers Y.H."/>
            <person name="Rohde C."/>
            <person name="Rozas J."/>
            <person name="Rubenfield M.J."/>
            <person name="Ruiz A."/>
            <person name="Russo S."/>
            <person name="Salzberg S.L."/>
            <person name="Sanchez-Gracia A."/>
            <person name="Saranga D.J."/>
            <person name="Sato H."/>
            <person name="Schaeffer S.W."/>
            <person name="Schatz M.C."/>
            <person name="Schlenke T."/>
            <person name="Schwartz R."/>
            <person name="Segarra C."/>
            <person name="Singh R.S."/>
            <person name="Sirot L."/>
            <person name="Sirota M."/>
            <person name="Sisneros N.B."/>
            <person name="Smith C.D."/>
            <person name="Smith T.F."/>
            <person name="Spieth J."/>
            <person name="Stage D.E."/>
            <person name="Stark A."/>
            <person name="Stephan W."/>
            <person name="Strausberg R.L."/>
            <person name="Strempel S."/>
            <person name="Sturgill D."/>
            <person name="Sutton G."/>
            <person name="Sutton G.G."/>
            <person name="Tao W."/>
            <person name="Teichmann S."/>
            <person name="Tobari Y.N."/>
            <person name="Tomimura Y."/>
            <person name="Tsolas J.M."/>
            <person name="Valente V.L."/>
            <person name="Venter E."/>
            <person name="Venter J.C."/>
            <person name="Vicario S."/>
            <person name="Vieira F.G."/>
            <person name="Vilella A.J."/>
            <person name="Villasante A."/>
            <person name="Walenz B."/>
            <person name="Wang J."/>
            <person name="Wasserman M."/>
            <person name="Watts T."/>
            <person name="Wilson D."/>
            <person name="Wilson R.K."/>
            <person name="Wing R.A."/>
            <person name="Wolfner M.F."/>
            <person name="Wong A."/>
            <person name="Wong G.K."/>
            <person name="Wu C.I."/>
            <person name="Wu G."/>
            <person name="Yamamoto D."/>
            <person name="Yang H.P."/>
            <person name="Yang S.P."/>
            <person name="Yorke J.A."/>
            <person name="Yoshida K."/>
            <person name="Zdobnov E."/>
            <person name="Zhang P."/>
            <person name="Zhang Y."/>
            <person name="Zimin A.V."/>
            <person name="Baldwin J."/>
            <person name="Abdouelleil A."/>
            <person name="Abdulkadir J."/>
            <person name="Abebe A."/>
            <person name="Abera B."/>
            <person name="Abreu J."/>
            <person name="Acer S.C."/>
            <person name="Aftuck L."/>
            <person name="Alexander A."/>
            <person name="An P."/>
            <person name="Anderson E."/>
            <person name="Anderson S."/>
            <person name="Arachi H."/>
            <person name="Azer M."/>
            <person name="Bachantsang P."/>
            <person name="Barry A."/>
            <person name="Bayul T."/>
            <person name="Berlin A."/>
            <person name="Bessette D."/>
            <person name="Bloom T."/>
            <person name="Blye J."/>
            <person name="Boguslavskiy L."/>
            <person name="Bonnet C."/>
            <person name="Boukhgalter B."/>
            <person name="Bourzgui I."/>
            <person name="Brown A."/>
            <person name="Cahill P."/>
            <person name="Channer S."/>
            <person name="Cheshatsang Y."/>
            <person name="Chuda L."/>
            <person name="Citroen M."/>
            <person name="Collymore A."/>
            <person name="Cooke P."/>
            <person name="Costello M."/>
            <person name="D'Aco K."/>
            <person name="Daza R."/>
            <person name="De Haan G."/>
            <person name="DeGray S."/>
            <person name="DeMaso C."/>
            <person name="Dhargay N."/>
            <person name="Dooley K."/>
            <person name="Dooley E."/>
            <person name="Doricent M."/>
            <person name="Dorje P."/>
            <person name="Dorjee K."/>
            <person name="Dupes A."/>
            <person name="Elong R."/>
            <person name="Falk J."/>
            <person name="Farina A."/>
            <person name="Faro S."/>
            <person name="Ferguson D."/>
            <person name="Fisher S."/>
            <person name="Foley C.D."/>
            <person name="Franke A."/>
            <person name="Friedrich D."/>
            <person name="Gadbois L."/>
            <person name="Gearin G."/>
            <person name="Gearin C.R."/>
            <person name="Giannoukos G."/>
            <person name="Goode T."/>
            <person name="Graham J."/>
            <person name="Grandbois E."/>
            <person name="Grewal S."/>
            <person name="Gyaltsen K."/>
            <person name="Hafez N."/>
            <person name="Hagos B."/>
            <person name="Hall J."/>
            <person name="Henson C."/>
            <person name="Hollinger A."/>
            <person name="Honan T."/>
            <person name="Huard M.D."/>
            <person name="Hughes L."/>
            <person name="Hurhula B."/>
            <person name="Husby M.E."/>
            <person name="Kamat A."/>
            <person name="Kanga B."/>
            <person name="Kashin S."/>
            <person name="Khazanovich D."/>
            <person name="Kisner P."/>
            <person name="Lance K."/>
            <person name="Lara M."/>
            <person name="Lee W."/>
            <person name="Lennon N."/>
            <person name="Letendre F."/>
            <person name="LeVine R."/>
            <person name="Lipovsky A."/>
            <person name="Liu X."/>
            <person name="Liu J."/>
            <person name="Liu S."/>
            <person name="Lokyitsang T."/>
            <person name="Lokyitsang Y."/>
            <person name="Lubonja R."/>
            <person name="Lui A."/>
            <person name="MacDonald P."/>
            <person name="Magnisalis V."/>
            <person name="Maru K."/>
            <person name="Matthews C."/>
            <person name="McCusker W."/>
            <person name="McDonough S."/>
            <person name="Mehta T."/>
            <person name="Meldrim J."/>
            <person name="Meneus L."/>
            <person name="Mihai O."/>
            <person name="Mihalev A."/>
            <person name="Mihova T."/>
            <person name="Mittelman R."/>
            <person name="Mlenga V."/>
            <person name="Montmayeur A."/>
            <person name="Mulrain L."/>
            <person name="Navidi A."/>
            <person name="Naylor J."/>
            <person name="Negash T."/>
            <person name="Nguyen T."/>
            <person name="Nguyen N."/>
            <person name="Nicol R."/>
            <person name="Norbu C."/>
            <person name="Norbu N."/>
            <person name="Novod N."/>
            <person name="O'Neill B."/>
            <person name="Osman S."/>
            <person name="Markiewicz E."/>
            <person name="Oyono O.L."/>
            <person name="Patti C."/>
            <person name="Phunkhang P."/>
            <person name="Pierre F."/>
            <person name="Priest M."/>
            <person name="Raghuraman S."/>
            <person name="Rege F."/>
            <person name="Reyes R."/>
            <person name="Rise C."/>
            <person name="Rogov P."/>
            <person name="Ross K."/>
            <person name="Ryan E."/>
            <person name="Settipalli S."/>
            <person name="Shea T."/>
            <person name="Sherpa N."/>
            <person name="Shi L."/>
            <person name="Shih D."/>
            <person name="Sparrow T."/>
            <person name="Spaulding J."/>
            <person name="Stalker J."/>
            <person name="Stange-Thomann N."/>
            <person name="Stavropoulos S."/>
            <person name="Stone C."/>
            <person name="Strader C."/>
            <person name="Tesfaye S."/>
            <person name="Thomson T."/>
            <person name="Thoulutsang Y."/>
            <person name="Thoulutsang D."/>
            <person name="Topham K."/>
            <person name="Topping I."/>
            <person name="Tsamla T."/>
            <person name="Vassiliev H."/>
            <person name="Vo A."/>
            <person name="Wangchuk T."/>
            <person name="Wangdi T."/>
            <person name="Weiand M."/>
            <person name="Wilkinson J."/>
            <person name="Wilson A."/>
            <person name="Yadav S."/>
            <person name="Young G."/>
            <person name="Yu Q."/>
            <person name="Zembek L."/>
            <person name="Zhong D."/>
            <person name="Zimmer A."/>
            <person name="Zwirko Z."/>
            <person name="Jaffe D.B."/>
            <person name="Alvarez P."/>
            <person name="Brockman W."/>
            <person name="Butler J."/>
            <person name="Chin C."/>
            <person name="Gnerre S."/>
            <person name="Grabherr M."/>
            <person name="Kleber M."/>
            <person name="Mauceli E."/>
            <person name="MacCallum I."/>
        </authorList>
    </citation>
    <scope>NUCLEOTIDE SEQUENCE [LARGE SCALE GENOMIC DNA]</scope>
    <source>
        <strain evidence="3">MSH-3 / Tucson 14011-0111.49</strain>
    </source>
</reference>
<evidence type="ECO:0000313" key="2">
    <source>
        <dbReference type="EMBL" id="EDW26692.1"/>
    </source>
</evidence>
<evidence type="ECO:0000313" key="3">
    <source>
        <dbReference type="Proteomes" id="UP000008744"/>
    </source>
</evidence>
<organism evidence="3">
    <name type="scientific">Drosophila persimilis</name>
    <name type="common">Fruit fly</name>
    <dbReference type="NCBI Taxonomy" id="7234"/>
    <lineage>
        <taxon>Eukaryota</taxon>
        <taxon>Metazoa</taxon>
        <taxon>Ecdysozoa</taxon>
        <taxon>Arthropoda</taxon>
        <taxon>Hexapoda</taxon>
        <taxon>Insecta</taxon>
        <taxon>Pterygota</taxon>
        <taxon>Neoptera</taxon>
        <taxon>Endopterygota</taxon>
        <taxon>Diptera</taxon>
        <taxon>Brachycera</taxon>
        <taxon>Muscomorpha</taxon>
        <taxon>Ephydroidea</taxon>
        <taxon>Drosophilidae</taxon>
        <taxon>Drosophila</taxon>
        <taxon>Sophophora</taxon>
    </lineage>
</organism>
<protein>
    <submittedName>
        <fullName evidence="2">GL14668</fullName>
    </submittedName>
</protein>
<feature type="compositionally biased region" description="Pro residues" evidence="1">
    <location>
        <begin position="1"/>
        <end position="12"/>
    </location>
</feature>
<accession>B4GVJ7</accession>
<name>B4GVJ7_DROPE</name>
<dbReference type="EMBL" id="CH479193">
    <property type="protein sequence ID" value="EDW26692.1"/>
    <property type="molecule type" value="Genomic_DNA"/>
</dbReference>
<dbReference type="Proteomes" id="UP000008744">
    <property type="component" value="Unassembled WGS sequence"/>
</dbReference>
<keyword evidence="3" id="KW-1185">Reference proteome</keyword>
<sequence>MTAFAPPAPPIHILPSRQHSTQKSKPEPESESEPEPDPESVLSILQPCKEQCD</sequence>
<dbReference type="AlphaFoldDB" id="B4GVJ7"/>
<feature type="region of interest" description="Disordered" evidence="1">
    <location>
        <begin position="1"/>
        <end position="53"/>
    </location>
</feature>
<proteinExistence type="predicted"/>
<dbReference type="HOGENOM" id="CLU_3070909_0_0_1"/>
<evidence type="ECO:0000256" key="1">
    <source>
        <dbReference type="SAM" id="MobiDB-lite"/>
    </source>
</evidence>